<evidence type="ECO:0000313" key="4">
    <source>
        <dbReference type="Proteomes" id="UP000342300"/>
    </source>
</evidence>
<sequence>MSYFGNQLLQEKFKLPRFSSCSQAALFWFDFGFAVFPIIPGTKRPAVAWDHWFKKLSRLEIERYWRQHPDHEVGFVVGPELVVFDADTPEAEAALCAIEKKHRVVSVFKVKTTRGCHHYYRLAPGTYVRSDSHGSAQFPHRIDVKADRGQIVLPPSTGKKLATLDAWKASVLTVVDQAVIDSVFEHNGREAPRPAEVGEADDSPKSPVQIEKIEALLAFIDPSCGHDDWVRVLMAIFHETQGSDAGFVLANEWSSHGSTYKGRNEIETKWRSFRLDIANPVTIGTLIKMAREAGADTDAIMHDCEKFKKVPFTVVEVVVAAPAKARSTGTPFDKFSLLGHTEELEKQRVEQVAILGNVVVQGQASVIYARPNTGKTLLILHLITEAIKGARLDPSKLYYLNMDDNSAGLADKNRIADEYCFHMLADGHRGFEREAFRHAMNEMIENDTARGVVVVLDTLTKFVDTMSKDRASEFAGLVRRFVLKGGTVIALAHTNKKTAPDGKPIYAGTTDIIDNFDCAYTLAAVDQQSEAACKVVVFENIKRRGNVALSASYSYAVERKITYAALLMSVEVVSAEQLLPIQQAAELRGDEAVIAAVTACINEGINTKMKLADAAADRAKVSKRVALAVIEKYSGDDPAVHRWTFEVRARGAKVFVLLEAPMPGLAAA</sequence>
<feature type="domain" description="AAA+ ATPase" evidence="1">
    <location>
        <begin position="361"/>
        <end position="519"/>
    </location>
</feature>
<gene>
    <name evidence="3" type="ORF">CRU78_16665</name>
</gene>
<dbReference type="CDD" id="cd04859">
    <property type="entry name" value="Prim_Pol"/>
    <property type="match status" value="1"/>
</dbReference>
<dbReference type="InterPro" id="IPR027417">
    <property type="entry name" value="P-loop_NTPase"/>
</dbReference>
<comment type="caution">
    <text evidence="3">The sequence shown here is derived from an EMBL/GenBank/DDBJ whole genome shotgun (WGS) entry which is preliminary data.</text>
</comment>
<evidence type="ECO:0008006" key="5">
    <source>
        <dbReference type="Google" id="ProtNLM"/>
    </source>
</evidence>
<evidence type="ECO:0000259" key="2">
    <source>
        <dbReference type="SMART" id="SM00943"/>
    </source>
</evidence>
<feature type="domain" description="DNA primase/polymerase bifunctional N-terminal" evidence="2">
    <location>
        <begin position="25"/>
        <end position="220"/>
    </location>
</feature>
<dbReference type="GO" id="GO:0016817">
    <property type="term" value="F:hydrolase activity, acting on acid anhydrides"/>
    <property type="evidence" value="ECO:0007669"/>
    <property type="project" value="InterPro"/>
</dbReference>
<dbReference type="Gene3D" id="3.40.50.300">
    <property type="entry name" value="P-loop containing nucleotide triphosphate hydrolases"/>
    <property type="match status" value="1"/>
</dbReference>
<evidence type="ECO:0000259" key="1">
    <source>
        <dbReference type="SMART" id="SM00382"/>
    </source>
</evidence>
<dbReference type="InterPro" id="IPR015330">
    <property type="entry name" value="DNA_primase/pol_bifunc_N"/>
</dbReference>
<dbReference type="Pfam" id="PF09250">
    <property type="entry name" value="Prim-Pol"/>
    <property type="match status" value="1"/>
</dbReference>
<dbReference type="Pfam" id="PF13481">
    <property type="entry name" value="AAA_25"/>
    <property type="match status" value="1"/>
</dbReference>
<dbReference type="Gene3D" id="3.30.720.160">
    <property type="entry name" value="Bifunctional DNA primase/polymerase, N-terminal"/>
    <property type="match status" value="1"/>
</dbReference>
<evidence type="ECO:0000313" key="3">
    <source>
        <dbReference type="EMBL" id="MQM32046.1"/>
    </source>
</evidence>
<dbReference type="Proteomes" id="UP000342300">
    <property type="component" value="Unassembled WGS sequence"/>
</dbReference>
<accession>A0A6A7RYL4</accession>
<dbReference type="AlphaFoldDB" id="A0A6A7RYL4"/>
<protein>
    <recommendedName>
        <fullName evidence="5">DNA primase/polymerase bifunctional N-terminal domain-containing protein</fullName>
    </recommendedName>
</protein>
<dbReference type="SMART" id="SM00943">
    <property type="entry name" value="Prim-Pol"/>
    <property type="match status" value="1"/>
</dbReference>
<dbReference type="SUPFAM" id="SSF52540">
    <property type="entry name" value="P-loop containing nucleoside triphosphate hydrolases"/>
    <property type="match status" value="1"/>
</dbReference>
<dbReference type="SUPFAM" id="SSF56747">
    <property type="entry name" value="Prim-pol domain"/>
    <property type="match status" value="1"/>
</dbReference>
<proteinExistence type="predicted"/>
<dbReference type="InterPro" id="IPR003593">
    <property type="entry name" value="AAA+_ATPase"/>
</dbReference>
<dbReference type="Pfam" id="PF08707">
    <property type="entry name" value="PriCT_2"/>
    <property type="match status" value="1"/>
</dbReference>
<reference evidence="3 4" key="1">
    <citation type="submission" date="2017-09" db="EMBL/GenBank/DDBJ databases">
        <title>Metagenomic Analysis Reveals Denitrifying Candidatus Accumulibacter and Flanking Population as a Source of N2O.</title>
        <authorList>
            <person name="Gao H."/>
            <person name="Mao Y."/>
            <person name="Zhao X."/>
            <person name="Liu W.-T."/>
            <person name="Zhang T."/>
            <person name="Wells G."/>
        </authorList>
    </citation>
    <scope>NUCLEOTIDE SEQUENCE [LARGE SCALE GENOMIC DNA]</scope>
    <source>
        <strain evidence="3">CANDO_2_IC</strain>
    </source>
</reference>
<dbReference type="EMBL" id="PDHS01000428">
    <property type="protein sequence ID" value="MQM32046.1"/>
    <property type="molecule type" value="Genomic_DNA"/>
</dbReference>
<name>A0A6A7RYL4_9PROT</name>
<dbReference type="SMART" id="SM00382">
    <property type="entry name" value="AAA"/>
    <property type="match status" value="1"/>
</dbReference>
<organism evidence="3 4">
    <name type="scientific">Candidatus Accumulibacter phosphatis</name>
    <dbReference type="NCBI Taxonomy" id="327160"/>
    <lineage>
        <taxon>Bacteria</taxon>
        <taxon>Pseudomonadati</taxon>
        <taxon>Pseudomonadota</taxon>
        <taxon>Betaproteobacteria</taxon>
        <taxon>Candidatus Accumulibacter</taxon>
    </lineage>
</organism>
<dbReference type="InterPro" id="IPR014819">
    <property type="entry name" value="PriCT_2"/>
</dbReference>